<proteinExistence type="predicted"/>
<evidence type="ECO:0000313" key="2">
    <source>
        <dbReference type="EMBL" id="QHZ49427.1"/>
    </source>
</evidence>
<feature type="chain" id="PRO_5034883894" description="Lipoprotein" evidence="1">
    <location>
        <begin position="27"/>
        <end position="177"/>
    </location>
</feature>
<dbReference type="AlphaFoldDB" id="A0A6C0QL69"/>
<evidence type="ECO:0000256" key="1">
    <source>
        <dbReference type="SAM" id="SignalP"/>
    </source>
</evidence>
<protein>
    <recommendedName>
        <fullName evidence="4">Lipoprotein</fullName>
    </recommendedName>
</protein>
<accession>A0A6C0QL69</accession>
<sequence precursor="true">MKKILLSAFAAFTGCSFLLSPGSVDARVSNSEPGNIIYIAEERISPRSIPTPGGSFTLVEHMYKTYGNGETVGAIATSVGIAFKQMGKAAGVPGHFIAVGVAAISGWIKNQLEGRLVTYAELRLGISYNTYYGYYEYVETVTHYSDGSFSKPKQTQYVQTGYKVPDDILARYGLKNP</sequence>
<evidence type="ECO:0008006" key="4">
    <source>
        <dbReference type="Google" id="ProtNLM"/>
    </source>
</evidence>
<name>A0A6C0QL69_9BACL</name>
<reference evidence="2 3" key="1">
    <citation type="journal article" date="2020" name="Int. J. Med. Microbiol.">
        <title>Discovery of Paenibacillus larvae ERIC V: Phenotypic and genomic comparison to genotypes ERIC I-IV reveal different inventories of virulence factors which correlate with epidemiological prevalences of American Foulbrood.</title>
        <authorList>
            <person name="Beims H."/>
            <person name="Bunk B."/>
            <person name="Erler S."/>
            <person name="Mohr K.I."/>
            <person name="Sproer C."/>
            <person name="Pradella S."/>
            <person name="Gunther G."/>
            <person name="Rohde M."/>
            <person name="von der Ohe W."/>
            <person name="Steinert M."/>
        </authorList>
    </citation>
    <scope>NUCLEOTIDE SEQUENCE [LARGE SCALE GENOMIC DNA]</scope>
    <source>
        <strain evidence="2">Eric_V</strain>
    </source>
</reference>
<gene>
    <name evidence="2" type="ORF">ERICV_00200</name>
</gene>
<organism evidence="2 3">
    <name type="scientific">Paenibacillus larvae subsp. larvae</name>
    <dbReference type="NCBI Taxonomy" id="147375"/>
    <lineage>
        <taxon>Bacteria</taxon>
        <taxon>Bacillati</taxon>
        <taxon>Bacillota</taxon>
        <taxon>Bacilli</taxon>
        <taxon>Bacillales</taxon>
        <taxon>Paenibacillaceae</taxon>
        <taxon>Paenibacillus</taxon>
    </lineage>
</organism>
<feature type="signal peptide" evidence="1">
    <location>
        <begin position="1"/>
        <end position="26"/>
    </location>
</feature>
<evidence type="ECO:0000313" key="3">
    <source>
        <dbReference type="Proteomes" id="UP000464330"/>
    </source>
</evidence>
<dbReference type="EMBL" id="CP019717">
    <property type="protein sequence ID" value="QHZ49427.1"/>
    <property type="molecule type" value="Genomic_DNA"/>
</dbReference>
<dbReference type="Proteomes" id="UP000464330">
    <property type="component" value="Chromosome"/>
</dbReference>
<dbReference type="PROSITE" id="PS51257">
    <property type="entry name" value="PROKAR_LIPOPROTEIN"/>
    <property type="match status" value="1"/>
</dbReference>
<dbReference type="RefSeq" id="WP_024095451.1">
    <property type="nucleotide sequence ID" value="NZ_CP019651.1"/>
</dbReference>
<keyword evidence="1" id="KW-0732">Signal</keyword>